<dbReference type="Pfam" id="PF11272">
    <property type="entry name" value="DUF3072"/>
    <property type="match status" value="1"/>
</dbReference>
<gene>
    <name evidence="2" type="ORF">JL107_04480</name>
</gene>
<feature type="compositionally biased region" description="Basic and acidic residues" evidence="1">
    <location>
        <begin position="39"/>
        <end position="54"/>
    </location>
</feature>
<feature type="compositionally biased region" description="Low complexity" evidence="1">
    <location>
        <begin position="11"/>
        <end position="33"/>
    </location>
</feature>
<dbReference type="InterPro" id="IPR021425">
    <property type="entry name" value="DUF3072"/>
</dbReference>
<keyword evidence="3" id="KW-1185">Reference proteome</keyword>
<accession>A0A938YJ49</accession>
<evidence type="ECO:0000313" key="2">
    <source>
        <dbReference type="EMBL" id="MBM9475698.1"/>
    </source>
</evidence>
<dbReference type="AlphaFoldDB" id="A0A938YJ49"/>
<organism evidence="2 3">
    <name type="scientific">Nakamurella flavida</name>
    <dbReference type="NCBI Taxonomy" id="363630"/>
    <lineage>
        <taxon>Bacteria</taxon>
        <taxon>Bacillati</taxon>
        <taxon>Actinomycetota</taxon>
        <taxon>Actinomycetes</taxon>
        <taxon>Nakamurellales</taxon>
        <taxon>Nakamurellaceae</taxon>
        <taxon>Nakamurella</taxon>
    </lineage>
</organism>
<reference evidence="2" key="1">
    <citation type="submission" date="2021-01" db="EMBL/GenBank/DDBJ databases">
        <title>KCTC 19127 draft genome.</title>
        <authorList>
            <person name="An D."/>
        </authorList>
    </citation>
    <scope>NUCLEOTIDE SEQUENCE</scope>
    <source>
        <strain evidence="2">KCTC 19127</strain>
    </source>
</reference>
<feature type="compositionally biased region" description="Basic and acidic residues" evidence="1">
    <location>
        <begin position="106"/>
        <end position="118"/>
    </location>
</feature>
<protein>
    <submittedName>
        <fullName evidence="2">DUF3072 domain-containing protein</fullName>
    </submittedName>
</protein>
<proteinExistence type="predicted"/>
<name>A0A938YJ49_9ACTN</name>
<evidence type="ECO:0000256" key="1">
    <source>
        <dbReference type="SAM" id="MobiDB-lite"/>
    </source>
</evidence>
<comment type="caution">
    <text evidence="2">The sequence shown here is derived from an EMBL/GenBank/DDBJ whole genome shotgun (WGS) entry which is preliminary data.</text>
</comment>
<sequence>MTEAPHDTFQDSAAADGDAADPDTTVDSTDADAVIGGTDPDRRDDAAADAEPKGETLGGARPDPSTTASKDPSDWVTGDEPITGPQKSYLDTLAREAGEELPADMTKAEASENIDRLQQETGRGA</sequence>
<dbReference type="EMBL" id="JAERWL010000005">
    <property type="protein sequence ID" value="MBM9475698.1"/>
    <property type="molecule type" value="Genomic_DNA"/>
</dbReference>
<dbReference type="Proteomes" id="UP000663801">
    <property type="component" value="Unassembled WGS sequence"/>
</dbReference>
<feature type="region of interest" description="Disordered" evidence="1">
    <location>
        <begin position="1"/>
        <end position="125"/>
    </location>
</feature>
<evidence type="ECO:0000313" key="3">
    <source>
        <dbReference type="Proteomes" id="UP000663801"/>
    </source>
</evidence>